<keyword evidence="8" id="KW-0479">Metal-binding</keyword>
<dbReference type="FunFam" id="1.10.1030.10:FF:000002">
    <property type="entry name" value="Carbamoyl-phosphate synthase large chain"/>
    <property type="match status" value="1"/>
</dbReference>
<evidence type="ECO:0000313" key="21">
    <source>
        <dbReference type="Proteomes" id="UP000295741"/>
    </source>
</evidence>
<dbReference type="RefSeq" id="WP_133474191.1">
    <property type="nucleotide sequence ID" value="NZ_SNWP01000011.1"/>
</dbReference>
<dbReference type="AlphaFoldDB" id="A0A4R6IUN4"/>
<dbReference type="EMBL" id="SNWP01000011">
    <property type="protein sequence ID" value="TDO26333.1"/>
    <property type="molecule type" value="Genomic_DNA"/>
</dbReference>
<dbReference type="GO" id="GO:0004088">
    <property type="term" value="F:carbamoyl-phosphate synthase (glutamine-hydrolyzing) activity"/>
    <property type="evidence" value="ECO:0007669"/>
    <property type="project" value="UniProtKB-EC"/>
</dbReference>
<comment type="subunit">
    <text evidence="17">Composed of two chains; the small (or glutamine) chain promotes the hydrolysis of glutamine to ammonia, which is used by the large (or ammonia) chain to synthesize carbamoyl phosphate. Tetramer of heterodimers (alpha,beta)4.</text>
</comment>
<dbReference type="InterPro" id="IPR005483">
    <property type="entry name" value="CPSase_dom"/>
</dbReference>
<dbReference type="NCBIfam" id="NF003671">
    <property type="entry name" value="PRK05294.1"/>
    <property type="match status" value="1"/>
</dbReference>
<keyword evidence="21" id="KW-1185">Reference proteome</keyword>
<dbReference type="PROSITE" id="PS51257">
    <property type="entry name" value="PROKAR_LIPOPROTEIN"/>
    <property type="match status" value="1"/>
</dbReference>
<dbReference type="PANTHER" id="PTHR11405:SF53">
    <property type="entry name" value="CARBAMOYL-PHOSPHATE SYNTHASE [AMMONIA], MITOCHONDRIAL"/>
    <property type="match status" value="1"/>
</dbReference>
<keyword evidence="9 18" id="KW-0547">Nucleotide-binding</keyword>
<keyword evidence="13" id="KW-0464">Manganese</keyword>
<accession>A0A4R6IUN4</accession>
<dbReference type="FunFam" id="3.40.50.20:FF:000001">
    <property type="entry name" value="Carbamoyl-phosphate synthase large chain"/>
    <property type="match status" value="1"/>
</dbReference>
<name>A0A4R6IUN4_9BACT</name>
<dbReference type="Pfam" id="PF02786">
    <property type="entry name" value="CPSase_L_D2"/>
    <property type="match status" value="1"/>
</dbReference>
<evidence type="ECO:0000256" key="7">
    <source>
        <dbReference type="ARBA" id="ARBA00022605"/>
    </source>
</evidence>
<comment type="function">
    <text evidence="16">Large subunit of the glutamine-dependent carbamoyl phosphate synthetase (CPSase). CPSase catalyzes the formation of carbamoyl phosphate from the ammonia moiety of glutamine, carbonate, and phosphate donated by ATP, constituting the first step of 2 biosynthetic pathways, one leading to arginine and/or urea and the other to pyrimidine nucleotides. The large subunit (synthetase) binds the substrates ammonia (free or transferred from glutamine from the small subunit), hydrogencarbonate and ATP and carries out an ATP-coupled ligase reaction, activating hydrogencarbonate by forming carboxy phosphate which reacts with ammonia to form carbamoyl phosphate.</text>
</comment>
<dbReference type="PRINTS" id="PR00098">
    <property type="entry name" value="CPSASE"/>
</dbReference>
<dbReference type="GO" id="GO:0005737">
    <property type="term" value="C:cytoplasm"/>
    <property type="evidence" value="ECO:0007669"/>
    <property type="project" value="TreeGrafter"/>
</dbReference>
<dbReference type="PANTHER" id="PTHR11405">
    <property type="entry name" value="CARBAMOYLTRANSFERASE FAMILY MEMBER"/>
    <property type="match status" value="1"/>
</dbReference>
<evidence type="ECO:0000259" key="19">
    <source>
        <dbReference type="PROSITE" id="PS50975"/>
    </source>
</evidence>
<evidence type="ECO:0000256" key="14">
    <source>
        <dbReference type="ARBA" id="ARBA00047359"/>
    </source>
</evidence>
<organism evidence="20 21">
    <name type="scientific">Sediminibacterium goheungense</name>
    <dbReference type="NCBI Taxonomy" id="1086393"/>
    <lineage>
        <taxon>Bacteria</taxon>
        <taxon>Pseudomonadati</taxon>
        <taxon>Bacteroidota</taxon>
        <taxon>Chitinophagia</taxon>
        <taxon>Chitinophagales</taxon>
        <taxon>Chitinophagaceae</taxon>
        <taxon>Sediminibacterium</taxon>
    </lineage>
</organism>
<dbReference type="GO" id="GO:0046872">
    <property type="term" value="F:metal ion binding"/>
    <property type="evidence" value="ECO:0007669"/>
    <property type="project" value="UniProtKB-KW"/>
</dbReference>
<dbReference type="InterPro" id="IPR005479">
    <property type="entry name" value="CPAse_ATP-bd"/>
</dbReference>
<dbReference type="InterPro" id="IPR005480">
    <property type="entry name" value="CPSase_lsu_oligo"/>
</dbReference>
<dbReference type="InterPro" id="IPR058047">
    <property type="entry name" value="CPSase_preATP-grasp"/>
</dbReference>
<dbReference type="Proteomes" id="UP000295741">
    <property type="component" value="Unassembled WGS sequence"/>
</dbReference>
<evidence type="ECO:0000256" key="12">
    <source>
        <dbReference type="ARBA" id="ARBA00022975"/>
    </source>
</evidence>
<dbReference type="SMART" id="SM01096">
    <property type="entry name" value="CPSase_L_D3"/>
    <property type="match status" value="1"/>
</dbReference>
<dbReference type="GO" id="GO:0005524">
    <property type="term" value="F:ATP binding"/>
    <property type="evidence" value="ECO:0007669"/>
    <property type="project" value="UniProtKB-UniRule"/>
</dbReference>
<evidence type="ECO:0000256" key="15">
    <source>
        <dbReference type="ARBA" id="ARBA00048816"/>
    </source>
</evidence>
<keyword evidence="12" id="KW-0665">Pyrimidine biosynthesis</keyword>
<evidence type="ECO:0000256" key="10">
    <source>
        <dbReference type="ARBA" id="ARBA00022840"/>
    </source>
</evidence>
<dbReference type="GO" id="GO:0006221">
    <property type="term" value="P:pyrimidine nucleotide biosynthetic process"/>
    <property type="evidence" value="ECO:0007669"/>
    <property type="project" value="UniProtKB-KW"/>
</dbReference>
<dbReference type="SUPFAM" id="SSF52440">
    <property type="entry name" value="PreATP-grasp domain"/>
    <property type="match status" value="1"/>
</dbReference>
<comment type="caution">
    <text evidence="20">The sequence shown here is derived from an EMBL/GenBank/DDBJ whole genome shotgun (WGS) entry which is preliminary data.</text>
</comment>
<dbReference type="PROSITE" id="PS00866">
    <property type="entry name" value="CPSASE_1"/>
    <property type="match status" value="1"/>
</dbReference>
<keyword evidence="6" id="KW-0436">Ligase</keyword>
<comment type="catalytic activity">
    <reaction evidence="14">
        <text>hydrogencarbonate + NH4(+) + 2 ATP = carbamoyl phosphate + 2 ADP + phosphate + 2 H(+)</text>
        <dbReference type="Rhea" id="RHEA:18029"/>
        <dbReference type="ChEBI" id="CHEBI:15378"/>
        <dbReference type="ChEBI" id="CHEBI:17544"/>
        <dbReference type="ChEBI" id="CHEBI:28938"/>
        <dbReference type="ChEBI" id="CHEBI:30616"/>
        <dbReference type="ChEBI" id="CHEBI:43474"/>
        <dbReference type="ChEBI" id="CHEBI:58228"/>
        <dbReference type="ChEBI" id="CHEBI:456216"/>
        <dbReference type="EC" id="6.3.4.16"/>
    </reaction>
</comment>
<comment type="pathway">
    <text evidence="3">Amino-acid biosynthesis; L-arginine biosynthesis; carbamoyl phosphate from bicarbonate: step 1/1.</text>
</comment>
<evidence type="ECO:0000256" key="3">
    <source>
        <dbReference type="ARBA" id="ARBA00005077"/>
    </source>
</evidence>
<reference evidence="20 21" key="1">
    <citation type="submission" date="2019-03" db="EMBL/GenBank/DDBJ databases">
        <title>Genomic Encyclopedia of Archaeal and Bacterial Type Strains, Phase II (KMG-II): from individual species to whole genera.</title>
        <authorList>
            <person name="Goeker M."/>
        </authorList>
    </citation>
    <scope>NUCLEOTIDE SEQUENCE [LARGE SCALE GENOMIC DNA]</scope>
    <source>
        <strain evidence="20 21">DSM 28323</strain>
    </source>
</reference>
<dbReference type="InterPro" id="IPR036897">
    <property type="entry name" value="CarbamoylP_synth_lsu_oligo_sf"/>
</dbReference>
<evidence type="ECO:0000256" key="17">
    <source>
        <dbReference type="ARBA" id="ARBA00062056"/>
    </source>
</evidence>
<evidence type="ECO:0000256" key="11">
    <source>
        <dbReference type="ARBA" id="ARBA00022842"/>
    </source>
</evidence>
<dbReference type="Pfam" id="PF25596">
    <property type="entry name" value="CPSase_L_D1"/>
    <property type="match status" value="1"/>
</dbReference>
<evidence type="ECO:0000256" key="16">
    <source>
        <dbReference type="ARBA" id="ARBA00057223"/>
    </source>
</evidence>
<feature type="domain" description="ATP-grasp" evidence="19">
    <location>
        <begin position="133"/>
        <end position="328"/>
    </location>
</feature>
<keyword evidence="5" id="KW-0055">Arginine biosynthesis</keyword>
<keyword evidence="11" id="KW-0460">Magnesium</keyword>
<dbReference type="GO" id="GO:0004087">
    <property type="term" value="F:carbamoyl-phosphate synthase (ammonia) activity"/>
    <property type="evidence" value="ECO:0007669"/>
    <property type="project" value="UniProtKB-EC"/>
</dbReference>
<gene>
    <name evidence="20" type="ORF">BC659_1639</name>
</gene>
<dbReference type="InterPro" id="IPR011761">
    <property type="entry name" value="ATP-grasp"/>
</dbReference>
<dbReference type="Gene3D" id="3.30.470.20">
    <property type="entry name" value="ATP-grasp fold, B domain"/>
    <property type="match status" value="1"/>
</dbReference>
<dbReference type="GO" id="GO:0006526">
    <property type="term" value="P:L-arginine biosynthetic process"/>
    <property type="evidence" value="ECO:0007669"/>
    <property type="project" value="UniProtKB-KW"/>
</dbReference>
<evidence type="ECO:0000256" key="9">
    <source>
        <dbReference type="ARBA" id="ARBA00022741"/>
    </source>
</evidence>
<comment type="catalytic activity">
    <reaction evidence="15">
        <text>hydrogencarbonate + L-glutamine + 2 ATP + H2O = carbamoyl phosphate + L-glutamate + 2 ADP + phosphate + 2 H(+)</text>
        <dbReference type="Rhea" id="RHEA:18633"/>
        <dbReference type="ChEBI" id="CHEBI:15377"/>
        <dbReference type="ChEBI" id="CHEBI:15378"/>
        <dbReference type="ChEBI" id="CHEBI:17544"/>
        <dbReference type="ChEBI" id="CHEBI:29985"/>
        <dbReference type="ChEBI" id="CHEBI:30616"/>
        <dbReference type="ChEBI" id="CHEBI:43474"/>
        <dbReference type="ChEBI" id="CHEBI:58228"/>
        <dbReference type="ChEBI" id="CHEBI:58359"/>
        <dbReference type="ChEBI" id="CHEBI:456216"/>
        <dbReference type="EC" id="6.3.5.5"/>
    </reaction>
</comment>
<evidence type="ECO:0000256" key="13">
    <source>
        <dbReference type="ARBA" id="ARBA00023211"/>
    </source>
</evidence>
<dbReference type="Pfam" id="PF02787">
    <property type="entry name" value="CPSase_L_D3"/>
    <property type="match status" value="1"/>
</dbReference>
<evidence type="ECO:0000256" key="8">
    <source>
        <dbReference type="ARBA" id="ARBA00022723"/>
    </source>
</evidence>
<dbReference type="OrthoDB" id="9804197at2"/>
<dbReference type="SUPFAM" id="SSF48108">
    <property type="entry name" value="Carbamoyl phosphate synthetase, large subunit connection domain"/>
    <property type="match status" value="1"/>
</dbReference>
<dbReference type="FunFam" id="3.30.470.20:FF:000007">
    <property type="entry name" value="Carbamoyl-phosphate synthase large chain"/>
    <property type="match status" value="1"/>
</dbReference>
<keyword evidence="10 18" id="KW-0067">ATP-binding</keyword>
<comment type="similarity">
    <text evidence="4">Belongs to the CarB family.</text>
</comment>
<keyword evidence="7" id="KW-0028">Amino-acid biosynthesis</keyword>
<protein>
    <submittedName>
        <fullName evidence="20">Carbamoyl-phosphate synthase large subunit</fullName>
    </submittedName>
</protein>
<proteinExistence type="inferred from homology"/>
<evidence type="ECO:0000256" key="18">
    <source>
        <dbReference type="PROSITE-ProRule" id="PRU00409"/>
    </source>
</evidence>
<evidence type="ECO:0000256" key="1">
    <source>
        <dbReference type="ARBA" id="ARBA00001936"/>
    </source>
</evidence>
<comment type="cofactor">
    <cofactor evidence="1">
        <name>Mn(2+)</name>
        <dbReference type="ChEBI" id="CHEBI:29035"/>
    </cofactor>
</comment>
<dbReference type="Gene3D" id="1.10.1030.10">
    <property type="entry name" value="Carbamoyl-phosphate synthetase, large subunit oligomerisation domain"/>
    <property type="match status" value="1"/>
</dbReference>
<dbReference type="SUPFAM" id="SSF56059">
    <property type="entry name" value="Glutathione synthetase ATP-binding domain-like"/>
    <property type="match status" value="1"/>
</dbReference>
<evidence type="ECO:0000313" key="20">
    <source>
        <dbReference type="EMBL" id="TDO26333.1"/>
    </source>
</evidence>
<dbReference type="InterPro" id="IPR016185">
    <property type="entry name" value="PreATP-grasp_dom_sf"/>
</dbReference>
<evidence type="ECO:0000256" key="5">
    <source>
        <dbReference type="ARBA" id="ARBA00022571"/>
    </source>
</evidence>
<sequence length="548" mass="60407">MPKDQSIKSVLIVGSGPIIIGQACEFDYSGSQAARSLREEGIKVILINSNPATIMTDPMMADKVYLLPLTVESIEQILQETQIDAVLPTMGGQTALNLCKEADELGIWEKYGVRMIGVDVAAIDTAEDREKFRQLMVKIGMAVAPSRVANSFLEGKEFAQEIGFPLVIRPSFTLGGTGGGFVHSKDDLDAALERGLKASPIHEVLVEKAVLGWKEYELELLRDMNDNVVIICTVENLDPMGVHTGDSITVAPAMTLSDTAFQEMRNKAMLMMRSLGNFAGGCNVQFALNPATEELIAVEINPRVSRSSALASKATGYPIAKIAAKLAIGYSLDELENQITKTTSAYFEPALDYVIVKVPRWNFDKFKGANDTLGLQMKSVGEVMAIGRSFTEAIQKACQSLENEAVGLGYYGKSLMKSEELVEYIKTPKWDRIFRIKDALMQGSTVKSISQATGIDRWFIYQIQQICVMEKEIAKYSIDTIPNDLLKEAKKNGFSDAQIANILHGDCTDEEVYEKRKALGITRVYKMVDTCSAEFEAKTPYFYSTFEG</sequence>
<evidence type="ECO:0000256" key="2">
    <source>
        <dbReference type="ARBA" id="ARBA00004812"/>
    </source>
</evidence>
<evidence type="ECO:0000256" key="4">
    <source>
        <dbReference type="ARBA" id="ARBA00009799"/>
    </source>
</evidence>
<evidence type="ECO:0000256" key="6">
    <source>
        <dbReference type="ARBA" id="ARBA00022598"/>
    </source>
</evidence>
<dbReference type="Gene3D" id="3.40.50.20">
    <property type="match status" value="1"/>
</dbReference>
<dbReference type="PROSITE" id="PS50975">
    <property type="entry name" value="ATP_GRASP"/>
    <property type="match status" value="1"/>
</dbReference>
<dbReference type="GO" id="GO:0006541">
    <property type="term" value="P:glutamine metabolic process"/>
    <property type="evidence" value="ECO:0007669"/>
    <property type="project" value="TreeGrafter"/>
</dbReference>
<comment type="pathway">
    <text evidence="2">Pyrimidine metabolism; UMP biosynthesis via de novo pathway; (S)-dihydroorotate from bicarbonate: step 1/3.</text>
</comment>